<dbReference type="OrthoDB" id="9812105at2"/>
<evidence type="ECO:0000259" key="3">
    <source>
        <dbReference type="Pfam" id="PF00881"/>
    </source>
</evidence>
<dbReference type="PANTHER" id="PTHR43673:SF10">
    <property type="entry name" value="NADH DEHYDROGENASE_NAD(P)H NITROREDUCTASE XCC3605-RELATED"/>
    <property type="match status" value="1"/>
</dbReference>
<accession>A0A4V1NRZ5</accession>
<dbReference type="Proteomes" id="UP000290106">
    <property type="component" value="Unassembled WGS sequence"/>
</dbReference>
<evidence type="ECO:0000256" key="2">
    <source>
        <dbReference type="ARBA" id="ARBA00023002"/>
    </source>
</evidence>
<protein>
    <submittedName>
        <fullName evidence="4">Nitroreductase</fullName>
    </submittedName>
</protein>
<dbReference type="EMBL" id="SDKC01000001">
    <property type="protein sequence ID" value="RXS75475.1"/>
    <property type="molecule type" value="Genomic_DNA"/>
</dbReference>
<evidence type="ECO:0000256" key="1">
    <source>
        <dbReference type="ARBA" id="ARBA00007118"/>
    </source>
</evidence>
<dbReference type="Pfam" id="PF00881">
    <property type="entry name" value="Nitroreductase"/>
    <property type="match status" value="1"/>
</dbReference>
<dbReference type="GO" id="GO:0016491">
    <property type="term" value="F:oxidoreductase activity"/>
    <property type="evidence" value="ECO:0007669"/>
    <property type="project" value="UniProtKB-KW"/>
</dbReference>
<dbReference type="Gene3D" id="3.40.109.10">
    <property type="entry name" value="NADH Oxidase"/>
    <property type="match status" value="1"/>
</dbReference>
<keyword evidence="2" id="KW-0560">Oxidoreductase</keyword>
<evidence type="ECO:0000313" key="5">
    <source>
        <dbReference type="Proteomes" id="UP000290106"/>
    </source>
</evidence>
<organism evidence="4 5">
    <name type="scientific">Blautia faecicola</name>
    <dbReference type="NCBI Taxonomy" id="2509240"/>
    <lineage>
        <taxon>Bacteria</taxon>
        <taxon>Bacillati</taxon>
        <taxon>Bacillota</taxon>
        <taxon>Clostridia</taxon>
        <taxon>Lachnospirales</taxon>
        <taxon>Lachnospiraceae</taxon>
        <taxon>Blautia</taxon>
    </lineage>
</organism>
<proteinExistence type="inferred from homology"/>
<dbReference type="InterPro" id="IPR000415">
    <property type="entry name" value="Nitroreductase-like"/>
</dbReference>
<comment type="similarity">
    <text evidence="1">Belongs to the nitroreductase family.</text>
</comment>
<reference evidence="4 5" key="1">
    <citation type="submission" date="2019-01" db="EMBL/GenBank/DDBJ databases">
        <title>Blautia sp. nov. KGMB01111 isolated human feces.</title>
        <authorList>
            <person name="Park J.-E."/>
            <person name="Kim J.-S."/>
            <person name="Park S.-H."/>
        </authorList>
    </citation>
    <scope>NUCLEOTIDE SEQUENCE [LARGE SCALE GENOMIC DNA]</scope>
    <source>
        <strain evidence="4 5">KGMB01111</strain>
    </source>
</reference>
<sequence>MELVKGIKERRSTRKFTDQAVSEDDIREIVATAAYAPSWKNTQTSRYIAVVNPEKKQEIADTCVMGFAGNQRIIGEAPVLIVETTVNERSGYERDGSFSTSKGTHWQSYDAGLAGEAFCLAAWEKGLGTVIMGIFEEEKVKEVLQIPETESVSALIALGYPEEVPEAPKRKETEVLLKIVK</sequence>
<evidence type="ECO:0000313" key="4">
    <source>
        <dbReference type="EMBL" id="RXS75475.1"/>
    </source>
</evidence>
<dbReference type="AlphaFoldDB" id="A0A4V1NRZ5"/>
<dbReference type="InterPro" id="IPR029479">
    <property type="entry name" value="Nitroreductase"/>
</dbReference>
<feature type="domain" description="Nitroreductase" evidence="3">
    <location>
        <begin position="7"/>
        <end position="160"/>
    </location>
</feature>
<keyword evidence="5" id="KW-1185">Reference proteome</keyword>
<dbReference type="SUPFAM" id="SSF55469">
    <property type="entry name" value="FMN-dependent nitroreductase-like"/>
    <property type="match status" value="1"/>
</dbReference>
<name>A0A4V1NRZ5_9FIRM</name>
<dbReference type="RefSeq" id="WP_022400515.1">
    <property type="nucleotide sequence ID" value="NZ_JBGKFY010000002.1"/>
</dbReference>
<gene>
    <name evidence="4" type="ORF">ETP43_09775</name>
</gene>
<comment type="caution">
    <text evidence="4">The sequence shown here is derived from an EMBL/GenBank/DDBJ whole genome shotgun (WGS) entry which is preliminary data.</text>
</comment>
<dbReference type="PANTHER" id="PTHR43673">
    <property type="entry name" value="NAD(P)H NITROREDUCTASE YDGI-RELATED"/>
    <property type="match status" value="1"/>
</dbReference>